<dbReference type="InterPro" id="IPR042099">
    <property type="entry name" value="ANL_N_sf"/>
</dbReference>
<name>A0A2V1DH67_9PLEO</name>
<dbReference type="PROSITE" id="PS50075">
    <property type="entry name" value="CARRIER"/>
    <property type="match status" value="1"/>
</dbReference>
<dbReference type="EMBL" id="KZ805464">
    <property type="protein sequence ID" value="PVH96464.1"/>
    <property type="molecule type" value="Genomic_DNA"/>
</dbReference>
<dbReference type="Gene3D" id="3.30.300.30">
    <property type="match status" value="1"/>
</dbReference>
<feature type="domain" description="Carrier" evidence="1">
    <location>
        <begin position="573"/>
        <end position="652"/>
    </location>
</feature>
<dbReference type="Pfam" id="PF00501">
    <property type="entry name" value="AMP-binding"/>
    <property type="match status" value="1"/>
</dbReference>
<dbReference type="SUPFAM" id="SSF53474">
    <property type="entry name" value="alpha/beta-Hydrolases"/>
    <property type="match status" value="1"/>
</dbReference>
<dbReference type="AlphaFoldDB" id="A0A2V1DH67"/>
<gene>
    <name evidence="2" type="ORF">DM02DRAFT_687697</name>
</gene>
<evidence type="ECO:0000313" key="3">
    <source>
        <dbReference type="Proteomes" id="UP000244855"/>
    </source>
</evidence>
<dbReference type="Proteomes" id="UP000244855">
    <property type="component" value="Unassembled WGS sequence"/>
</dbReference>
<reference evidence="2 3" key="1">
    <citation type="journal article" date="2018" name="Sci. Rep.">
        <title>Comparative genomics provides insights into the lifestyle and reveals functional heterogeneity of dark septate endophytic fungi.</title>
        <authorList>
            <person name="Knapp D.G."/>
            <person name="Nemeth J.B."/>
            <person name="Barry K."/>
            <person name="Hainaut M."/>
            <person name="Henrissat B."/>
            <person name="Johnson J."/>
            <person name="Kuo A."/>
            <person name="Lim J.H.P."/>
            <person name="Lipzen A."/>
            <person name="Nolan M."/>
            <person name="Ohm R.A."/>
            <person name="Tamas L."/>
            <person name="Grigoriev I.V."/>
            <person name="Spatafora J.W."/>
            <person name="Nagy L.G."/>
            <person name="Kovacs G.M."/>
        </authorList>
    </citation>
    <scope>NUCLEOTIDE SEQUENCE [LARGE SCALE GENOMIC DNA]</scope>
    <source>
        <strain evidence="2 3">DSE2036</strain>
    </source>
</reference>
<dbReference type="SUPFAM" id="SSF56801">
    <property type="entry name" value="Acetyl-CoA synthetase-like"/>
    <property type="match status" value="1"/>
</dbReference>
<dbReference type="Gene3D" id="3.40.50.1820">
    <property type="entry name" value="alpha/beta hydrolase"/>
    <property type="match status" value="1"/>
</dbReference>
<accession>A0A2V1DH67</accession>
<dbReference type="GO" id="GO:0006633">
    <property type="term" value="P:fatty acid biosynthetic process"/>
    <property type="evidence" value="ECO:0007669"/>
    <property type="project" value="TreeGrafter"/>
</dbReference>
<evidence type="ECO:0000259" key="1">
    <source>
        <dbReference type="PROSITE" id="PS50075"/>
    </source>
</evidence>
<organism evidence="2 3">
    <name type="scientific">Periconia macrospinosa</name>
    <dbReference type="NCBI Taxonomy" id="97972"/>
    <lineage>
        <taxon>Eukaryota</taxon>
        <taxon>Fungi</taxon>
        <taxon>Dikarya</taxon>
        <taxon>Ascomycota</taxon>
        <taxon>Pezizomycotina</taxon>
        <taxon>Dothideomycetes</taxon>
        <taxon>Pleosporomycetidae</taxon>
        <taxon>Pleosporales</taxon>
        <taxon>Massarineae</taxon>
        <taxon>Periconiaceae</taxon>
        <taxon>Periconia</taxon>
    </lineage>
</organism>
<dbReference type="GO" id="GO:0031957">
    <property type="term" value="F:very long-chain fatty acid-CoA ligase activity"/>
    <property type="evidence" value="ECO:0007669"/>
    <property type="project" value="TreeGrafter"/>
</dbReference>
<dbReference type="InterPro" id="IPR001031">
    <property type="entry name" value="Thioesterase"/>
</dbReference>
<protein>
    <submittedName>
        <fullName evidence="2">Thioesterase domain protein</fullName>
    </submittedName>
</protein>
<dbReference type="STRING" id="97972.A0A2V1DH67"/>
<dbReference type="OrthoDB" id="10253869at2759"/>
<dbReference type="InterPro" id="IPR020845">
    <property type="entry name" value="AMP-binding_CS"/>
</dbReference>
<dbReference type="Gene3D" id="3.40.50.12780">
    <property type="entry name" value="N-terminal domain of ligase-like"/>
    <property type="match status" value="1"/>
</dbReference>
<evidence type="ECO:0000313" key="2">
    <source>
        <dbReference type="EMBL" id="PVH96464.1"/>
    </source>
</evidence>
<dbReference type="Pfam" id="PF00550">
    <property type="entry name" value="PP-binding"/>
    <property type="match status" value="1"/>
</dbReference>
<dbReference type="PROSITE" id="PS00455">
    <property type="entry name" value="AMP_BINDING"/>
    <property type="match status" value="1"/>
</dbReference>
<dbReference type="InterPro" id="IPR036736">
    <property type="entry name" value="ACP-like_sf"/>
</dbReference>
<dbReference type="PANTHER" id="PTHR24096">
    <property type="entry name" value="LONG-CHAIN-FATTY-ACID--COA LIGASE"/>
    <property type="match status" value="1"/>
</dbReference>
<dbReference type="Pfam" id="PF00975">
    <property type="entry name" value="Thioesterase"/>
    <property type="match status" value="1"/>
</dbReference>
<dbReference type="SUPFAM" id="SSF47336">
    <property type="entry name" value="ACP-like"/>
    <property type="match status" value="1"/>
</dbReference>
<sequence length="931" mass="102859">MASFHIKHLLEASAQDPNSPYPGLTFYDTGDQALETNLSYADLLATARRYAALVLKGPGFVPGKIVVLYFNNHFDNITWFWASVLANGIPTPCPGFSNSHEQRIRQTEHLQSLLDEPVILTQEQLLDHFPTRDGFKLQLRTIESLKELKIEKLHHSYEDHHRHDDLAVLMLTSGSTGKSKAVCITHEQILASVRGKASVRPLSPPGTAFLNWIGLDHVANLTEIHLHAMSLGAQQVHVSASALVVKPELFLHLLSKHKVGRTFAPNFFFVRLRDMLLQLEDQKSKLGGVDLRHLTWLGTGGEATTVETCALLTRLLKPLGLPENAIAPGFGMTETCAGAIYNTSCPAHDLEQGYEFANLGQCMPGISLRISNSSKEAMDPDTVNQHGELEVKGDVVFKKYYNNAEATTDAFTGDGWFRTGDQACLDAEGNLVLVGRKKDTININGVKHSPHELELAIEDAQIEGIKPSYVVCFSCLRVETKEETICIAYAPSYASDDFNSRATTRSAISRVIVLETGAAPDILPLDTTVMQKSALGKLSRGQIKTALDQGKLNAFHDADQIALKKYKAWNFIPPANNTEQILRHQFCDILDMNVHEFSVNASLYDMGITSVQLIRLKHQIEEALSLPTPISIHTLMVNPTIRSLATSLNPSRTNSAHDSPVENQSYDPVVTLQSAGHKSPLFLIHPGVGEILVFFNLAKYFSDRPVHALRAREFEANEACFASIEEAVACYYDAIKRVQPTGPYAIAGYSYGAMLAFETAKVLTMRGDHVGFVGSFNLPPHIKFRMRQLDWGECLLHLAYFLNLISESHSSQLSSAVSTLPRPKALDLVLSQASEDRAKELSLTRPSFAKWVDVAFGLQSMARDYEPRGSVPSIDVFAAVPLAAHLNRWGEFSKAETRIHNVEGAHYTMLSPDHVGSFQKVLKKALKSRGL</sequence>
<dbReference type="InterPro" id="IPR045851">
    <property type="entry name" value="AMP-bd_C_sf"/>
</dbReference>
<dbReference type="Gene3D" id="1.10.1200.10">
    <property type="entry name" value="ACP-like"/>
    <property type="match status" value="1"/>
</dbReference>
<dbReference type="InterPro" id="IPR009081">
    <property type="entry name" value="PP-bd_ACP"/>
</dbReference>
<dbReference type="InterPro" id="IPR000873">
    <property type="entry name" value="AMP-dep_synth/lig_dom"/>
</dbReference>
<dbReference type="PANTHER" id="PTHR24096:SF267">
    <property type="entry name" value="MALONATE--COA LIGASE ACSF3, MITOCHONDRIAL"/>
    <property type="match status" value="1"/>
</dbReference>
<dbReference type="InterPro" id="IPR029058">
    <property type="entry name" value="AB_hydrolase_fold"/>
</dbReference>
<keyword evidence="3" id="KW-1185">Reference proteome</keyword>
<proteinExistence type="predicted"/>